<evidence type="ECO:0000313" key="3">
    <source>
        <dbReference type="Proteomes" id="UP000241507"/>
    </source>
</evidence>
<sequence>MAKANLINRNTGKEVEASDPDAVIKRFPKTFTKKPATQLNADVKQAEKSILDKNIGELEVNLSKESDVSKLEKLLQDEKAGKDREGAKEAISNRIASLKEDKSTTNKTTGSKKA</sequence>
<feature type="compositionally biased region" description="Basic and acidic residues" evidence="1">
    <location>
        <begin position="78"/>
        <end position="88"/>
    </location>
</feature>
<evidence type="ECO:0000313" key="2">
    <source>
        <dbReference type="EMBL" id="AVR47252.1"/>
    </source>
</evidence>
<accession>A0A2R3ZAQ6</accession>
<evidence type="ECO:0000256" key="1">
    <source>
        <dbReference type="SAM" id="MobiDB-lite"/>
    </source>
</evidence>
<protein>
    <submittedName>
        <fullName evidence="2">Uncharacterized protein</fullName>
    </submittedName>
</protein>
<dbReference type="Proteomes" id="UP000241507">
    <property type="component" value="Chromosome"/>
</dbReference>
<dbReference type="AlphaFoldDB" id="A0A2R3ZAQ6"/>
<dbReference type="RefSeq" id="WP_107014018.1">
    <property type="nucleotide sequence ID" value="NZ_CP028136.1"/>
</dbReference>
<dbReference type="KEGG" id="grs:C7S20_19450"/>
<keyword evidence="3" id="KW-1185">Reference proteome</keyword>
<feature type="compositionally biased region" description="Low complexity" evidence="1">
    <location>
        <begin position="105"/>
        <end position="114"/>
    </location>
</feature>
<feature type="region of interest" description="Disordered" evidence="1">
    <location>
        <begin position="78"/>
        <end position="114"/>
    </location>
</feature>
<dbReference type="EMBL" id="CP028136">
    <property type="protein sequence ID" value="AVR47252.1"/>
    <property type="molecule type" value="Genomic_DNA"/>
</dbReference>
<name>A0A2R3ZAQ6_9FLAO</name>
<proteinExistence type="predicted"/>
<reference evidence="3" key="1">
    <citation type="submission" date="2018-03" db="EMBL/GenBank/DDBJ databases">
        <title>Gramella fulva sp. nov., isolated from a dry surface of tidal flat.</title>
        <authorList>
            <person name="Hwang S.H."/>
            <person name="Hwang W.M."/>
            <person name="Kang K."/>
            <person name="Ahn T.-Y."/>
        </authorList>
    </citation>
    <scope>NUCLEOTIDE SEQUENCE [LARGE SCALE GENOMIC DNA]</scope>
    <source>
        <strain evidence="3">SH35</strain>
    </source>
</reference>
<gene>
    <name evidence="2" type="ORF">C7S20_19450</name>
</gene>
<organism evidence="2 3">
    <name type="scientific">Christiangramia fulva</name>
    <dbReference type="NCBI Taxonomy" id="2126553"/>
    <lineage>
        <taxon>Bacteria</taxon>
        <taxon>Pseudomonadati</taxon>
        <taxon>Bacteroidota</taxon>
        <taxon>Flavobacteriia</taxon>
        <taxon>Flavobacteriales</taxon>
        <taxon>Flavobacteriaceae</taxon>
        <taxon>Christiangramia</taxon>
    </lineage>
</organism>